<dbReference type="InterPro" id="IPR013111">
    <property type="entry name" value="EGF_extracell"/>
</dbReference>
<organism evidence="3 4">
    <name type="scientific">Artemia franciscana</name>
    <name type="common">Brine shrimp</name>
    <name type="synonym">Artemia sanfranciscana</name>
    <dbReference type="NCBI Taxonomy" id="6661"/>
    <lineage>
        <taxon>Eukaryota</taxon>
        <taxon>Metazoa</taxon>
        <taxon>Ecdysozoa</taxon>
        <taxon>Arthropoda</taxon>
        <taxon>Crustacea</taxon>
        <taxon>Branchiopoda</taxon>
        <taxon>Anostraca</taxon>
        <taxon>Artemiidae</taxon>
        <taxon>Artemia</taxon>
    </lineage>
</organism>
<accession>A0AA88HPY2</accession>
<dbReference type="Pfam" id="PF07974">
    <property type="entry name" value="EGF_2"/>
    <property type="match status" value="1"/>
</dbReference>
<dbReference type="EMBL" id="JAVRJZ010000014">
    <property type="protein sequence ID" value="KAK2713480.1"/>
    <property type="molecule type" value="Genomic_DNA"/>
</dbReference>
<keyword evidence="1" id="KW-1015">Disulfide bond</keyword>
<reference evidence="3" key="1">
    <citation type="submission" date="2023-07" db="EMBL/GenBank/DDBJ databases">
        <title>Chromosome-level genome assembly of Artemia franciscana.</title>
        <authorList>
            <person name="Jo E."/>
        </authorList>
    </citation>
    <scope>NUCLEOTIDE SEQUENCE</scope>
    <source>
        <tissue evidence="3">Whole body</tissue>
    </source>
</reference>
<dbReference type="Proteomes" id="UP001187531">
    <property type="component" value="Unassembled WGS sequence"/>
</dbReference>
<comment type="caution">
    <text evidence="3">The sequence shown here is derived from an EMBL/GenBank/DDBJ whole genome shotgun (WGS) entry which is preliminary data.</text>
</comment>
<evidence type="ECO:0000259" key="2">
    <source>
        <dbReference type="Pfam" id="PF07974"/>
    </source>
</evidence>
<dbReference type="AlphaFoldDB" id="A0AA88HPY2"/>
<sequence length="296" mass="33959">MNATLQYAFSSQPSIETNQEIHSRDCGFKKDRWKPLIYGIDMTYDVIDLETRQPFLTNAERGRKNSPSILEPQGNGVTWKLKSRRSGRKYLDFDKSDENDFNEEEIIRKIKRRMRTPTLSRKLRHTQNKLFTIFADFYEEEVIPIIQEDEEESGESQLTGYEPETKSKNFVSINSALNEKEISLALRCSTMILEIPIVTDCAEYLTDFVMKVVNFCVANYHRIMKTSSLPNLIAFLEDHCEAKVVENFHTFATSGTTDWEPPKNIKNALNCPSSCSGHGICLEFGCICDPGFFGDD</sequence>
<dbReference type="Gene3D" id="2.10.25.10">
    <property type="entry name" value="Laminin"/>
    <property type="match status" value="1"/>
</dbReference>
<keyword evidence="4" id="KW-1185">Reference proteome</keyword>
<evidence type="ECO:0000313" key="4">
    <source>
        <dbReference type="Proteomes" id="UP001187531"/>
    </source>
</evidence>
<gene>
    <name evidence="3" type="ORF">QYM36_009374</name>
</gene>
<evidence type="ECO:0000256" key="1">
    <source>
        <dbReference type="ARBA" id="ARBA00023157"/>
    </source>
</evidence>
<protein>
    <recommendedName>
        <fullName evidence="2">Epidermal growth factor-like domain-containing protein</fullName>
    </recommendedName>
</protein>
<feature type="domain" description="Epidermal growth factor-like" evidence="2">
    <location>
        <begin position="271"/>
        <end position="296"/>
    </location>
</feature>
<name>A0AA88HPY2_ARTSF</name>
<evidence type="ECO:0000313" key="3">
    <source>
        <dbReference type="EMBL" id="KAK2713480.1"/>
    </source>
</evidence>
<proteinExistence type="predicted"/>